<sequence>MELDQAMVTVAGIGCRRGTGSDAVIAAVRAAEHAFDMTAECLATAPLKADEAGLVEAAKSLSLSLEIVSQERLEVVASKTMTFSQASLDHAGAPSVSEAAALAAAGENARLVAPRLVVGDVTVAIATTDDAPQDSGCAIEHGEQQ</sequence>
<proteinExistence type="predicted"/>
<dbReference type="SUPFAM" id="SSF159664">
    <property type="entry name" value="CobE/GbiG C-terminal domain-like"/>
    <property type="match status" value="1"/>
</dbReference>
<dbReference type="PANTHER" id="PTHR37477">
    <property type="entry name" value="COBALT-PRECORRIN-5A HYDROLASE"/>
    <property type="match status" value="1"/>
</dbReference>
<reference evidence="2 3" key="1">
    <citation type="submission" date="2016-01" db="EMBL/GenBank/DDBJ databases">
        <authorList>
            <person name="Oliw E.H."/>
        </authorList>
    </citation>
    <scope>NUCLEOTIDE SEQUENCE [LARGE SCALE GENOMIC DNA]</scope>
    <source>
        <strain evidence="2 3">Zutra 3-1</strain>
    </source>
</reference>
<name>A0A1S7NSB0_9HYPH</name>
<dbReference type="InterPro" id="IPR002750">
    <property type="entry name" value="CobE/GbiG_C"/>
</dbReference>
<protein>
    <submittedName>
        <fullName evidence="2">Putative CobE protein</fullName>
    </submittedName>
</protein>
<organism evidence="2 3">
    <name type="scientific">Agrobacterium deltaense Zutra 3/1</name>
    <dbReference type="NCBI Taxonomy" id="1183427"/>
    <lineage>
        <taxon>Bacteria</taxon>
        <taxon>Pseudomonadati</taxon>
        <taxon>Pseudomonadota</taxon>
        <taxon>Alphaproteobacteria</taxon>
        <taxon>Hyphomicrobiales</taxon>
        <taxon>Rhizobiaceae</taxon>
        <taxon>Rhizobium/Agrobacterium group</taxon>
        <taxon>Agrobacterium</taxon>
    </lineage>
</organism>
<evidence type="ECO:0000313" key="3">
    <source>
        <dbReference type="Proteomes" id="UP000191987"/>
    </source>
</evidence>
<evidence type="ECO:0000259" key="1">
    <source>
        <dbReference type="Pfam" id="PF01890"/>
    </source>
</evidence>
<accession>A0A1S7NSB0</accession>
<evidence type="ECO:0000313" key="2">
    <source>
        <dbReference type="EMBL" id="CUX10927.1"/>
    </source>
</evidence>
<dbReference type="InterPro" id="IPR052553">
    <property type="entry name" value="CbiG_hydrolase"/>
</dbReference>
<dbReference type="EMBL" id="FBWG01000001">
    <property type="protein sequence ID" value="CUX10927.1"/>
    <property type="molecule type" value="Genomic_DNA"/>
</dbReference>
<dbReference type="AlphaFoldDB" id="A0A1S7NSB0"/>
<feature type="domain" description="CobE/GbiG C-terminal" evidence="1">
    <location>
        <begin position="10"/>
        <end position="126"/>
    </location>
</feature>
<dbReference type="PANTHER" id="PTHR37477:SF1">
    <property type="entry name" value="COBALT-PRECORRIN-5A HYDROLASE"/>
    <property type="match status" value="1"/>
</dbReference>
<dbReference type="Gene3D" id="3.30.420.180">
    <property type="entry name" value="CobE/GbiG C-terminal domain"/>
    <property type="match status" value="1"/>
</dbReference>
<dbReference type="InterPro" id="IPR036518">
    <property type="entry name" value="CobE/GbiG_C_sf"/>
</dbReference>
<gene>
    <name evidence="2" type="ORF">AGR7C_Cc10094</name>
</gene>
<dbReference type="GO" id="GO:0009236">
    <property type="term" value="P:cobalamin biosynthetic process"/>
    <property type="evidence" value="ECO:0007669"/>
    <property type="project" value="InterPro"/>
</dbReference>
<dbReference type="Pfam" id="PF01890">
    <property type="entry name" value="CbiG_C"/>
    <property type="match status" value="1"/>
</dbReference>
<dbReference type="Proteomes" id="UP000191987">
    <property type="component" value="Unassembled WGS sequence"/>
</dbReference>